<organism evidence="2 3">
    <name type="scientific">Oesophagostomum dentatum</name>
    <name type="common">Nodular worm</name>
    <dbReference type="NCBI Taxonomy" id="61180"/>
    <lineage>
        <taxon>Eukaryota</taxon>
        <taxon>Metazoa</taxon>
        <taxon>Ecdysozoa</taxon>
        <taxon>Nematoda</taxon>
        <taxon>Chromadorea</taxon>
        <taxon>Rhabditida</taxon>
        <taxon>Rhabditina</taxon>
        <taxon>Rhabditomorpha</taxon>
        <taxon>Strongyloidea</taxon>
        <taxon>Strongylidae</taxon>
        <taxon>Oesophagostomum</taxon>
    </lineage>
</organism>
<dbReference type="Pfam" id="PF05050">
    <property type="entry name" value="Methyltransf_21"/>
    <property type="match status" value="1"/>
</dbReference>
<protein>
    <recommendedName>
        <fullName evidence="1">Methyltransferase FkbM domain-containing protein</fullName>
    </recommendedName>
</protein>
<gene>
    <name evidence="2" type="ORF">OESDEN_12750</name>
</gene>
<dbReference type="OrthoDB" id="5775722at2759"/>
<feature type="non-terminal residue" evidence="2">
    <location>
        <position position="1"/>
    </location>
</feature>
<dbReference type="PANTHER" id="PTHR22989">
    <property type="entry name" value="UNCHARACTERIZED DUF13 C.ELEGANS"/>
    <property type="match status" value="1"/>
</dbReference>
<name>A0A0B1SVB9_OESDE</name>
<dbReference type="InterPro" id="IPR006342">
    <property type="entry name" value="FkbM_mtfrase"/>
</dbReference>
<keyword evidence="3" id="KW-1185">Reference proteome</keyword>
<dbReference type="EMBL" id="KN557680">
    <property type="protein sequence ID" value="KHJ87477.1"/>
    <property type="molecule type" value="Genomic_DNA"/>
</dbReference>
<dbReference type="AlphaFoldDB" id="A0A0B1SVB9"/>
<accession>A0A0B1SVB9</accession>
<feature type="domain" description="Methyltransferase FkbM" evidence="1">
    <location>
        <begin position="16"/>
        <end position="82"/>
    </location>
</feature>
<dbReference type="PANTHER" id="PTHR22989:SF3">
    <property type="entry name" value="METHYLTRANSFERASE FKBM DOMAIN-CONTAINING PROTEIN"/>
    <property type="match status" value="1"/>
</dbReference>
<proteinExistence type="predicted"/>
<evidence type="ECO:0000313" key="3">
    <source>
        <dbReference type="Proteomes" id="UP000053660"/>
    </source>
</evidence>
<evidence type="ECO:0000259" key="1">
    <source>
        <dbReference type="Pfam" id="PF05050"/>
    </source>
</evidence>
<reference evidence="2 3" key="1">
    <citation type="submission" date="2014-03" db="EMBL/GenBank/DDBJ databases">
        <title>Draft genome of the hookworm Oesophagostomum dentatum.</title>
        <authorList>
            <person name="Mitreva M."/>
        </authorList>
    </citation>
    <scope>NUCLEOTIDE SEQUENCE [LARGE SCALE GENOMIC DNA]</scope>
    <source>
        <strain evidence="2 3">OD-Hann</strain>
    </source>
</reference>
<sequence length="93" mass="10692">LPGSHDSLLKCCIPDSYEDRSVTHIDLIYFLSQIIGHNVYDDIWIDAEGAEYEMFPYFYRGGKLDQNGITLCQFNLEVSSFKQKALKKYNSSS</sequence>
<dbReference type="Proteomes" id="UP000053660">
    <property type="component" value="Unassembled WGS sequence"/>
</dbReference>
<evidence type="ECO:0000313" key="2">
    <source>
        <dbReference type="EMBL" id="KHJ87477.1"/>
    </source>
</evidence>